<dbReference type="Gene3D" id="3.40.50.720">
    <property type="entry name" value="NAD(P)-binding Rossmann-like Domain"/>
    <property type="match status" value="1"/>
</dbReference>
<name>A0A061IE38_CRIGR</name>
<dbReference type="GO" id="GO:0003714">
    <property type="term" value="F:transcription corepressor activity"/>
    <property type="evidence" value="ECO:0007669"/>
    <property type="project" value="TreeGrafter"/>
</dbReference>
<dbReference type="Proteomes" id="UP000030759">
    <property type="component" value="Unassembled WGS sequence"/>
</dbReference>
<evidence type="ECO:0000256" key="5">
    <source>
        <dbReference type="ARBA" id="ARBA00022553"/>
    </source>
</evidence>
<keyword evidence="6" id="KW-0221">Differentiation</keyword>
<evidence type="ECO:0000256" key="13">
    <source>
        <dbReference type="ARBA" id="ARBA00034103"/>
    </source>
</evidence>
<feature type="non-terminal residue" evidence="16">
    <location>
        <position position="1"/>
    </location>
</feature>
<dbReference type="GO" id="GO:0030154">
    <property type="term" value="P:cell differentiation"/>
    <property type="evidence" value="ECO:0007669"/>
    <property type="project" value="UniProtKB-KW"/>
</dbReference>
<dbReference type="GO" id="GO:0006357">
    <property type="term" value="P:regulation of transcription by RNA polymerase II"/>
    <property type="evidence" value="ECO:0007669"/>
    <property type="project" value="TreeGrafter"/>
</dbReference>
<reference evidence="17" key="1">
    <citation type="journal article" date="2013" name="Nat. Biotechnol.">
        <title>Chinese hamster genome sequenced from sorted chromosomes.</title>
        <authorList>
            <person name="Brinkrolf K."/>
            <person name="Rupp O."/>
            <person name="Laux H."/>
            <person name="Kollin F."/>
            <person name="Ernst W."/>
            <person name="Linke B."/>
            <person name="Kofler R."/>
            <person name="Romand S."/>
            <person name="Hesse F."/>
            <person name="Budach W.E."/>
            <person name="Galosy S."/>
            <person name="Muller D."/>
            <person name="Noll T."/>
            <person name="Wienberg J."/>
            <person name="Jostock T."/>
            <person name="Leonard M."/>
            <person name="Grillari J."/>
            <person name="Tauch A."/>
            <person name="Goesmann A."/>
            <person name="Helk B."/>
            <person name="Mott J.E."/>
            <person name="Puhler A."/>
            <person name="Borth N."/>
        </authorList>
    </citation>
    <scope>NUCLEOTIDE SEQUENCE [LARGE SCALE GENOMIC DNA]</scope>
    <source>
        <strain evidence="17">17A/GY</strain>
    </source>
</reference>
<keyword evidence="7" id="KW-0560">Oxidoreductase</keyword>
<dbReference type="AlphaFoldDB" id="A0A061IE38"/>
<evidence type="ECO:0000256" key="4">
    <source>
        <dbReference type="ARBA" id="ARBA00022491"/>
    </source>
</evidence>
<evidence type="ECO:0000256" key="7">
    <source>
        <dbReference type="ARBA" id="ARBA00023002"/>
    </source>
</evidence>
<accession>A0A061IE38</accession>
<dbReference type="GO" id="GO:0045202">
    <property type="term" value="C:synapse"/>
    <property type="evidence" value="ECO:0007669"/>
    <property type="project" value="UniProtKB-SubCell"/>
</dbReference>
<keyword evidence="9" id="KW-0770">Synapse</keyword>
<evidence type="ECO:0000256" key="12">
    <source>
        <dbReference type="ARBA" id="ARBA00023242"/>
    </source>
</evidence>
<organism evidence="16 17">
    <name type="scientific">Cricetulus griseus</name>
    <name type="common">Chinese hamster</name>
    <name type="synonym">Cricetulus barabensis griseus</name>
    <dbReference type="NCBI Taxonomy" id="10029"/>
    <lineage>
        <taxon>Eukaryota</taxon>
        <taxon>Metazoa</taxon>
        <taxon>Chordata</taxon>
        <taxon>Craniata</taxon>
        <taxon>Vertebrata</taxon>
        <taxon>Euteleostomi</taxon>
        <taxon>Mammalia</taxon>
        <taxon>Eutheria</taxon>
        <taxon>Euarchontoglires</taxon>
        <taxon>Glires</taxon>
        <taxon>Rodentia</taxon>
        <taxon>Myomorpha</taxon>
        <taxon>Muroidea</taxon>
        <taxon>Cricetidae</taxon>
        <taxon>Cricetinae</taxon>
        <taxon>Cricetulus</taxon>
    </lineage>
</organism>
<keyword evidence="11" id="KW-0804">Transcription</keyword>
<dbReference type="PANTHER" id="PTHR46029:SF3">
    <property type="entry name" value="C-TERMINAL-BINDING PROTEIN 2"/>
    <property type="match status" value="1"/>
</dbReference>
<protein>
    <recommendedName>
        <fullName evidence="14">C-terminal-binding protein 2</fullName>
    </recommendedName>
</protein>
<evidence type="ECO:0000313" key="17">
    <source>
        <dbReference type="Proteomes" id="UP000030759"/>
    </source>
</evidence>
<evidence type="ECO:0000256" key="9">
    <source>
        <dbReference type="ARBA" id="ARBA00023018"/>
    </source>
</evidence>
<dbReference type="EMBL" id="KE671317">
    <property type="protein sequence ID" value="ERE80354.1"/>
    <property type="molecule type" value="Genomic_DNA"/>
</dbReference>
<dbReference type="InterPro" id="IPR029753">
    <property type="entry name" value="D-isomer_DH_CS"/>
</dbReference>
<dbReference type="InterPro" id="IPR051638">
    <property type="entry name" value="CTBP_dehydrogenase"/>
</dbReference>
<evidence type="ECO:0000256" key="10">
    <source>
        <dbReference type="ARBA" id="ARBA00023027"/>
    </source>
</evidence>
<evidence type="ECO:0000256" key="11">
    <source>
        <dbReference type="ARBA" id="ARBA00023163"/>
    </source>
</evidence>
<dbReference type="InterPro" id="IPR036291">
    <property type="entry name" value="NAD(P)-bd_dom_sf"/>
</dbReference>
<proteinExistence type="inferred from homology"/>
<dbReference type="InterPro" id="IPR006140">
    <property type="entry name" value="D-isomer_DH_NAD-bd"/>
</dbReference>
<dbReference type="PROSITE" id="PS00671">
    <property type="entry name" value="D_2_HYDROXYACID_DH_3"/>
    <property type="match status" value="1"/>
</dbReference>
<dbReference type="GO" id="GO:0016491">
    <property type="term" value="F:oxidoreductase activity"/>
    <property type="evidence" value="ECO:0007669"/>
    <property type="project" value="UniProtKB-KW"/>
</dbReference>
<evidence type="ECO:0000259" key="15">
    <source>
        <dbReference type="Pfam" id="PF02826"/>
    </source>
</evidence>
<keyword evidence="8" id="KW-0805">Transcription regulation</keyword>
<evidence type="ECO:0000256" key="8">
    <source>
        <dbReference type="ARBA" id="ARBA00023015"/>
    </source>
</evidence>
<comment type="similarity">
    <text evidence="2">Belongs to the D-isomer specific 2-hydroxyacid dehydrogenase family.</text>
</comment>
<dbReference type="GO" id="GO:0051287">
    <property type="term" value="F:NAD binding"/>
    <property type="evidence" value="ECO:0007669"/>
    <property type="project" value="InterPro"/>
</dbReference>
<evidence type="ECO:0000256" key="14">
    <source>
        <dbReference type="ARBA" id="ARBA00073925"/>
    </source>
</evidence>
<evidence type="ECO:0000256" key="6">
    <source>
        <dbReference type="ARBA" id="ARBA00022782"/>
    </source>
</evidence>
<feature type="domain" description="D-isomer specific 2-hydroxyacid dehydrogenase NAD-binding" evidence="15">
    <location>
        <begin position="83"/>
        <end position="232"/>
    </location>
</feature>
<dbReference type="Pfam" id="PF02826">
    <property type="entry name" value="2-Hacid_dh_C"/>
    <property type="match status" value="1"/>
</dbReference>
<evidence type="ECO:0000256" key="2">
    <source>
        <dbReference type="ARBA" id="ARBA00005854"/>
    </source>
</evidence>
<gene>
    <name evidence="16" type="ORF">H671_3g8916</name>
</gene>
<dbReference type="GO" id="GO:0003713">
    <property type="term" value="F:transcription coactivator activity"/>
    <property type="evidence" value="ECO:0007669"/>
    <property type="project" value="TreeGrafter"/>
</dbReference>
<evidence type="ECO:0000313" key="16">
    <source>
        <dbReference type="EMBL" id="ERE80354.1"/>
    </source>
</evidence>
<keyword evidence="12" id="KW-0539">Nucleus</keyword>
<keyword evidence="4" id="KW-0678">Repressor</keyword>
<dbReference type="GO" id="GO:0140297">
    <property type="term" value="F:DNA-binding transcription factor binding"/>
    <property type="evidence" value="ECO:0007669"/>
    <property type="project" value="TreeGrafter"/>
</dbReference>
<keyword evidence="10" id="KW-0520">NAD</keyword>
<dbReference type="GO" id="GO:0005634">
    <property type="term" value="C:nucleus"/>
    <property type="evidence" value="ECO:0007669"/>
    <property type="project" value="UniProtKB-SubCell"/>
</dbReference>
<dbReference type="SUPFAM" id="SSF51735">
    <property type="entry name" value="NAD(P)-binding Rossmann-fold domains"/>
    <property type="match status" value="1"/>
</dbReference>
<dbReference type="FunFam" id="3.40.50.720:FF:001383">
    <property type="entry name" value="C-terminal-binding protein 2"/>
    <property type="match status" value="1"/>
</dbReference>
<keyword evidence="3" id="KW-0488">Methylation</keyword>
<sequence length="298" mass="33535">VNDDDKTTLEEVFYLCISHIDEDLMHTALLFHVLEAFQFSIVPLFISFQNRNIFTFCSNSYCFNIHGLIYMKSVEQIREVASGAARIRGETLGLIGFGSTGQAVAVRAKAFGFSVIFYDPYLQDGIEQSLGMQRVYTLQDLLYQSDCVSLYYNLNEHNHHLINDLTIKQMRQGAFLVNAARGGLVDEKVLAQALKEGRIRGAALDVHESEPFSFAQGPLKDVPNLICTPHTAWYNEQASLEMREAAATEICRTITGHIPESLRNCVNKEFFVTSAPWSVIDQQTIHPKLNGATYRVKS</sequence>
<comment type="subcellular location">
    <subcellularLocation>
        <location evidence="1">Nucleus</location>
    </subcellularLocation>
    <subcellularLocation>
        <location evidence="13">Synapse</location>
    </subcellularLocation>
</comment>
<dbReference type="PANTHER" id="PTHR46029">
    <property type="entry name" value="C-TERMINAL-BINDING PROTEIN"/>
    <property type="match status" value="1"/>
</dbReference>
<evidence type="ECO:0000256" key="1">
    <source>
        <dbReference type="ARBA" id="ARBA00004123"/>
    </source>
</evidence>
<dbReference type="GO" id="GO:0001221">
    <property type="term" value="F:transcription coregulator binding"/>
    <property type="evidence" value="ECO:0007669"/>
    <property type="project" value="TreeGrafter"/>
</dbReference>
<dbReference type="GO" id="GO:0048386">
    <property type="term" value="P:positive regulation of retinoic acid receptor signaling pathway"/>
    <property type="evidence" value="ECO:0007669"/>
    <property type="project" value="UniProtKB-ARBA"/>
</dbReference>
<evidence type="ECO:0000256" key="3">
    <source>
        <dbReference type="ARBA" id="ARBA00022481"/>
    </source>
</evidence>
<keyword evidence="5" id="KW-0597">Phosphoprotein</keyword>